<evidence type="ECO:0000313" key="2">
    <source>
        <dbReference type="EMBL" id="KAJ3839620.1"/>
    </source>
</evidence>
<gene>
    <name evidence="2" type="ORF">F5878DRAFT_615766</name>
</gene>
<evidence type="ECO:0000313" key="3">
    <source>
        <dbReference type="Proteomes" id="UP001163846"/>
    </source>
</evidence>
<sequence length="252" mass="28770">MNHIRDSSLAELDKEGSLTSLLRISRSDESQSLTNPLESGGLLDALPQLLDTLHRLGAIPSPTIPNLHTNRDSSSSPSKKRKRAPELIVAATEKVQRWQADQDHVETEEPVAEAPKSNKRPRSMAPPPSPKFIHNLRTASNASHPTKDFSRPSQKKIRNILRHFKDFPTERIRMKHKLDETKEMLALSETVYQQNLAKLTEMQWSRYLIEEDVLRHQKEDRTLIDGTEKLGSASSQAREWRKWLQENTIAGH</sequence>
<feature type="region of interest" description="Disordered" evidence="1">
    <location>
        <begin position="60"/>
        <end position="129"/>
    </location>
</feature>
<comment type="caution">
    <text evidence="2">The sequence shown here is derived from an EMBL/GenBank/DDBJ whole genome shotgun (WGS) entry which is preliminary data.</text>
</comment>
<protein>
    <submittedName>
        <fullName evidence="2">Uncharacterized protein</fullName>
    </submittedName>
</protein>
<dbReference type="EMBL" id="MU806117">
    <property type="protein sequence ID" value="KAJ3839620.1"/>
    <property type="molecule type" value="Genomic_DNA"/>
</dbReference>
<dbReference type="Proteomes" id="UP001163846">
    <property type="component" value="Unassembled WGS sequence"/>
</dbReference>
<name>A0AA38PBH5_9AGAR</name>
<reference evidence="2" key="1">
    <citation type="submission" date="2022-08" db="EMBL/GenBank/DDBJ databases">
        <authorList>
            <consortium name="DOE Joint Genome Institute"/>
            <person name="Min B."/>
            <person name="Riley R."/>
            <person name="Sierra-Patev S."/>
            <person name="Naranjo-Ortiz M."/>
            <person name="Looney B."/>
            <person name="Konkel Z."/>
            <person name="Slot J.C."/>
            <person name="Sakamoto Y."/>
            <person name="Steenwyk J.L."/>
            <person name="Rokas A."/>
            <person name="Carro J."/>
            <person name="Camarero S."/>
            <person name="Ferreira P."/>
            <person name="Molpeceres G."/>
            <person name="Ruiz-Duenas F.J."/>
            <person name="Serrano A."/>
            <person name="Henrissat B."/>
            <person name="Drula E."/>
            <person name="Hughes K.W."/>
            <person name="Mata J.L."/>
            <person name="Ishikawa N.K."/>
            <person name="Vargas-Isla R."/>
            <person name="Ushijima S."/>
            <person name="Smith C.A."/>
            <person name="Ahrendt S."/>
            <person name="Andreopoulos W."/>
            <person name="He G."/>
            <person name="Labutti K."/>
            <person name="Lipzen A."/>
            <person name="Ng V."/>
            <person name="Sandor L."/>
            <person name="Barry K."/>
            <person name="Martinez A.T."/>
            <person name="Xiao Y."/>
            <person name="Gibbons J.G."/>
            <person name="Terashima K."/>
            <person name="Hibbett D.S."/>
            <person name="Grigoriev I.V."/>
        </authorList>
    </citation>
    <scope>NUCLEOTIDE SEQUENCE</scope>
    <source>
        <strain evidence="2">TFB9207</strain>
    </source>
</reference>
<keyword evidence="3" id="KW-1185">Reference proteome</keyword>
<accession>A0AA38PBH5</accession>
<organism evidence="2 3">
    <name type="scientific">Lentinula raphanica</name>
    <dbReference type="NCBI Taxonomy" id="153919"/>
    <lineage>
        <taxon>Eukaryota</taxon>
        <taxon>Fungi</taxon>
        <taxon>Dikarya</taxon>
        <taxon>Basidiomycota</taxon>
        <taxon>Agaricomycotina</taxon>
        <taxon>Agaricomycetes</taxon>
        <taxon>Agaricomycetidae</taxon>
        <taxon>Agaricales</taxon>
        <taxon>Marasmiineae</taxon>
        <taxon>Omphalotaceae</taxon>
        <taxon>Lentinula</taxon>
    </lineage>
</organism>
<evidence type="ECO:0000256" key="1">
    <source>
        <dbReference type="SAM" id="MobiDB-lite"/>
    </source>
</evidence>
<proteinExistence type="predicted"/>
<feature type="compositionally biased region" description="Basic and acidic residues" evidence="1">
    <location>
        <begin position="94"/>
        <end position="107"/>
    </location>
</feature>
<dbReference type="AlphaFoldDB" id="A0AA38PBH5"/>